<name>A0ABN3A7D6_9ACTN</name>
<accession>A0ABN3A7D6</accession>
<proteinExistence type="predicted"/>
<dbReference type="InterPro" id="IPR035897">
    <property type="entry name" value="Toll_tir_struct_dom_sf"/>
</dbReference>
<dbReference type="RefSeq" id="WP_344275438.1">
    <property type="nucleotide sequence ID" value="NZ_BAAAMR010000068.1"/>
</dbReference>
<dbReference type="InterPro" id="IPR000157">
    <property type="entry name" value="TIR_dom"/>
</dbReference>
<feature type="region of interest" description="Disordered" evidence="1">
    <location>
        <begin position="152"/>
        <end position="175"/>
    </location>
</feature>
<protein>
    <recommendedName>
        <fullName evidence="2">TIR domain-containing protein</fullName>
    </recommendedName>
</protein>
<evidence type="ECO:0000259" key="2">
    <source>
        <dbReference type="PROSITE" id="PS50104"/>
    </source>
</evidence>
<organism evidence="3 4">
    <name type="scientific">Actinomadura napierensis</name>
    <dbReference type="NCBI Taxonomy" id="267854"/>
    <lineage>
        <taxon>Bacteria</taxon>
        <taxon>Bacillati</taxon>
        <taxon>Actinomycetota</taxon>
        <taxon>Actinomycetes</taxon>
        <taxon>Streptosporangiales</taxon>
        <taxon>Thermomonosporaceae</taxon>
        <taxon>Actinomadura</taxon>
    </lineage>
</organism>
<dbReference type="EMBL" id="BAAAMR010000068">
    <property type="protein sequence ID" value="GAA2155309.1"/>
    <property type="molecule type" value="Genomic_DNA"/>
</dbReference>
<evidence type="ECO:0000256" key="1">
    <source>
        <dbReference type="SAM" id="MobiDB-lite"/>
    </source>
</evidence>
<dbReference type="Gene3D" id="3.40.50.10140">
    <property type="entry name" value="Toll/interleukin-1 receptor homology (TIR) domain"/>
    <property type="match status" value="1"/>
</dbReference>
<keyword evidence="4" id="KW-1185">Reference proteome</keyword>
<evidence type="ECO:0000313" key="4">
    <source>
        <dbReference type="Proteomes" id="UP001501020"/>
    </source>
</evidence>
<dbReference type="SUPFAM" id="SSF52200">
    <property type="entry name" value="Toll/Interleukin receptor TIR domain"/>
    <property type="match status" value="1"/>
</dbReference>
<dbReference type="Proteomes" id="UP001501020">
    <property type="component" value="Unassembled WGS sequence"/>
</dbReference>
<reference evidence="3 4" key="1">
    <citation type="journal article" date="2019" name="Int. J. Syst. Evol. Microbiol.">
        <title>The Global Catalogue of Microorganisms (GCM) 10K type strain sequencing project: providing services to taxonomists for standard genome sequencing and annotation.</title>
        <authorList>
            <consortium name="The Broad Institute Genomics Platform"/>
            <consortium name="The Broad Institute Genome Sequencing Center for Infectious Disease"/>
            <person name="Wu L."/>
            <person name="Ma J."/>
        </authorList>
    </citation>
    <scope>NUCLEOTIDE SEQUENCE [LARGE SCALE GENOMIC DNA]</scope>
    <source>
        <strain evidence="3 4">JCM 13850</strain>
    </source>
</reference>
<comment type="caution">
    <text evidence="3">The sequence shown here is derived from an EMBL/GenBank/DDBJ whole genome shotgun (WGS) entry which is preliminary data.</text>
</comment>
<sequence length="243" mass="26020">MHEVFINYRTGDGDEAAFAIERELSGRFGPEAVFRASKSIGAGEDFNRELLRAAQNCTVLLAVIGPDWLGHPRLRDENDWVRREILEAYANAAMVIPVLKGRLTERLRKDLLPPELGRLADAQSLRLDVRDGESGLARIAQVVAKAVPALRDAASADAPGKDSVRNSSSDASGTVVQARDISGVVGNPGPVIRNVHGSVHAGSGDMNNYSQTFSGDGATYIQGDHHGNIAHRFGGKSDDGADR</sequence>
<feature type="compositionally biased region" description="Polar residues" evidence="1">
    <location>
        <begin position="165"/>
        <end position="175"/>
    </location>
</feature>
<gene>
    <name evidence="3" type="ORF">GCM10009727_63100</name>
</gene>
<dbReference type="Pfam" id="PF13676">
    <property type="entry name" value="TIR_2"/>
    <property type="match status" value="1"/>
</dbReference>
<feature type="domain" description="TIR" evidence="2">
    <location>
        <begin position="1"/>
        <end position="147"/>
    </location>
</feature>
<evidence type="ECO:0000313" key="3">
    <source>
        <dbReference type="EMBL" id="GAA2155309.1"/>
    </source>
</evidence>
<dbReference type="PROSITE" id="PS50104">
    <property type="entry name" value="TIR"/>
    <property type="match status" value="1"/>
</dbReference>